<dbReference type="CDD" id="cd01109">
    <property type="entry name" value="HTH_YyaN"/>
    <property type="match status" value="1"/>
</dbReference>
<accession>A0A6J4NJA7</accession>
<keyword evidence="2" id="KW-0175">Coiled coil</keyword>
<dbReference type="InterPro" id="IPR009061">
    <property type="entry name" value="DNA-bd_dom_put_sf"/>
</dbReference>
<dbReference type="GO" id="GO:0003677">
    <property type="term" value="F:DNA binding"/>
    <property type="evidence" value="ECO:0007669"/>
    <property type="project" value="UniProtKB-KW"/>
</dbReference>
<reference evidence="4" key="1">
    <citation type="submission" date="2020-02" db="EMBL/GenBank/DDBJ databases">
        <authorList>
            <person name="Meier V. D."/>
        </authorList>
    </citation>
    <scope>NUCLEOTIDE SEQUENCE</scope>
    <source>
        <strain evidence="4">AVDCRST_MAG35</strain>
    </source>
</reference>
<protein>
    <recommendedName>
        <fullName evidence="3">HTH merR-type domain-containing protein</fullName>
    </recommendedName>
</protein>
<evidence type="ECO:0000256" key="1">
    <source>
        <dbReference type="ARBA" id="ARBA00023125"/>
    </source>
</evidence>
<dbReference type="PANTHER" id="PTHR30204:SF98">
    <property type="entry name" value="HTH-TYPE TRANSCRIPTIONAL REGULATOR ADHR"/>
    <property type="match status" value="1"/>
</dbReference>
<dbReference type="GO" id="GO:0003700">
    <property type="term" value="F:DNA-binding transcription factor activity"/>
    <property type="evidence" value="ECO:0007669"/>
    <property type="project" value="InterPro"/>
</dbReference>
<name>A0A6J4NJA7_9ACTN</name>
<dbReference type="EMBL" id="CADCUY010000031">
    <property type="protein sequence ID" value="CAA9386496.1"/>
    <property type="molecule type" value="Genomic_DNA"/>
</dbReference>
<sequence>MDEDLTIGQVSERTGLGVHALRYYEREGLLMGPVPRSAGGRRAYGRLDVEWLVLCNRFRSCGMPVADIRRYASLVSAGPGNEAERLELLREHEVRVRAEIEQLSENLAVIESKARLYSDHLEAGTASDLWTGQAPSCLAVEALAARGR</sequence>
<dbReference type="AlphaFoldDB" id="A0A6J4NJA7"/>
<evidence type="ECO:0000259" key="3">
    <source>
        <dbReference type="PROSITE" id="PS50937"/>
    </source>
</evidence>
<gene>
    <name evidence="4" type="ORF">AVDCRST_MAG35-157</name>
</gene>
<feature type="coiled-coil region" evidence="2">
    <location>
        <begin position="86"/>
        <end position="113"/>
    </location>
</feature>
<dbReference type="PROSITE" id="PS50937">
    <property type="entry name" value="HTH_MERR_2"/>
    <property type="match status" value="1"/>
</dbReference>
<dbReference type="InterPro" id="IPR047057">
    <property type="entry name" value="MerR_fam"/>
</dbReference>
<evidence type="ECO:0000313" key="4">
    <source>
        <dbReference type="EMBL" id="CAA9386496.1"/>
    </source>
</evidence>
<dbReference type="PANTHER" id="PTHR30204">
    <property type="entry name" value="REDOX-CYCLING DRUG-SENSING TRANSCRIPTIONAL ACTIVATOR SOXR"/>
    <property type="match status" value="1"/>
</dbReference>
<organism evidence="4">
    <name type="scientific">uncultured Quadrisphaera sp</name>
    <dbReference type="NCBI Taxonomy" id="904978"/>
    <lineage>
        <taxon>Bacteria</taxon>
        <taxon>Bacillati</taxon>
        <taxon>Actinomycetota</taxon>
        <taxon>Actinomycetes</taxon>
        <taxon>Kineosporiales</taxon>
        <taxon>Kineosporiaceae</taxon>
        <taxon>Quadrisphaera</taxon>
        <taxon>environmental samples</taxon>
    </lineage>
</organism>
<dbReference type="SUPFAM" id="SSF46955">
    <property type="entry name" value="Putative DNA-binding domain"/>
    <property type="match status" value="1"/>
</dbReference>
<feature type="domain" description="HTH merR-type" evidence="3">
    <location>
        <begin position="4"/>
        <end position="74"/>
    </location>
</feature>
<keyword evidence="1" id="KW-0238">DNA-binding</keyword>
<dbReference type="SMART" id="SM00422">
    <property type="entry name" value="HTH_MERR"/>
    <property type="match status" value="1"/>
</dbReference>
<dbReference type="Gene3D" id="1.10.1660.10">
    <property type="match status" value="1"/>
</dbReference>
<evidence type="ECO:0000256" key="2">
    <source>
        <dbReference type="SAM" id="Coils"/>
    </source>
</evidence>
<dbReference type="InterPro" id="IPR000551">
    <property type="entry name" value="MerR-type_HTH_dom"/>
</dbReference>
<proteinExistence type="predicted"/>
<dbReference type="Pfam" id="PF13411">
    <property type="entry name" value="MerR_1"/>
    <property type="match status" value="1"/>
</dbReference>